<dbReference type="AlphaFoldDB" id="A0ABD0W655"/>
<comment type="caution">
    <text evidence="1">The sequence shown here is derived from an EMBL/GenBank/DDBJ whole genome shotgun (WGS) entry which is preliminary data.</text>
</comment>
<dbReference type="EMBL" id="JANQDX010000001">
    <property type="protein sequence ID" value="KAL0928751.1"/>
    <property type="molecule type" value="Genomic_DNA"/>
</dbReference>
<evidence type="ECO:0000313" key="2">
    <source>
        <dbReference type="Proteomes" id="UP001552299"/>
    </source>
</evidence>
<dbReference type="Proteomes" id="UP001552299">
    <property type="component" value="Unassembled WGS sequence"/>
</dbReference>
<sequence>MCRAHHTLDTGGGSILPLLNCTWAISSCSGSFSSIFSSESAIVVSGDSSVGSESPPKFIRSICDATSGSDSPSSGKYRSSSELLVFLLEDFTLVGFEELAWSGRCVKGLLGDGIPWTILQGVDRHSECHHGSSFEPVSDVLDCWGRISEKPYRMSRPSSSLLLYFLLHLYEVLASRFAFLSTGTFRQRIPEPGVQVSHPDAHRVGLPPDEEASASYLPGADNPVGKVVVLAAIIEILPPETTLLAVGASDWESRSNTETFLRGCSVVGRGAGRCTRRIGASVGRGLLAGFSELAVCGATPAILAVIAGRSTVPNWIVAPHSPVESWLPVPVGLSLGCSVAPSAHMKGFDAIGEHTGAGHNHNLVVPFGGESPGSEGPSHNRLSCGAIWRQNRRLEDTYHVLTGKRKRRTGFPSHRAGEERV</sequence>
<accession>A0ABD0W655</accession>
<name>A0ABD0W655_DENTH</name>
<evidence type="ECO:0000313" key="1">
    <source>
        <dbReference type="EMBL" id="KAL0928751.1"/>
    </source>
</evidence>
<reference evidence="1 2" key="1">
    <citation type="journal article" date="2024" name="Plant Biotechnol. J.">
        <title>Dendrobium thyrsiflorum genome and its molecular insights into genes involved in important horticultural traits.</title>
        <authorList>
            <person name="Chen B."/>
            <person name="Wang J.Y."/>
            <person name="Zheng P.J."/>
            <person name="Li K.L."/>
            <person name="Liang Y.M."/>
            <person name="Chen X.F."/>
            <person name="Zhang C."/>
            <person name="Zhao X."/>
            <person name="He X."/>
            <person name="Zhang G.Q."/>
            <person name="Liu Z.J."/>
            <person name="Xu Q."/>
        </authorList>
    </citation>
    <scope>NUCLEOTIDE SEQUENCE [LARGE SCALE GENOMIC DNA]</scope>
    <source>
        <strain evidence="1">GZMU011</strain>
    </source>
</reference>
<proteinExistence type="predicted"/>
<dbReference type="PROSITE" id="PS51257">
    <property type="entry name" value="PROKAR_LIPOPROTEIN"/>
    <property type="match status" value="1"/>
</dbReference>
<gene>
    <name evidence="1" type="ORF">M5K25_000672</name>
</gene>
<organism evidence="1 2">
    <name type="scientific">Dendrobium thyrsiflorum</name>
    <name type="common">Pinecone-like raceme dendrobium</name>
    <name type="synonym">Orchid</name>
    <dbReference type="NCBI Taxonomy" id="117978"/>
    <lineage>
        <taxon>Eukaryota</taxon>
        <taxon>Viridiplantae</taxon>
        <taxon>Streptophyta</taxon>
        <taxon>Embryophyta</taxon>
        <taxon>Tracheophyta</taxon>
        <taxon>Spermatophyta</taxon>
        <taxon>Magnoliopsida</taxon>
        <taxon>Liliopsida</taxon>
        <taxon>Asparagales</taxon>
        <taxon>Orchidaceae</taxon>
        <taxon>Epidendroideae</taxon>
        <taxon>Malaxideae</taxon>
        <taxon>Dendrobiinae</taxon>
        <taxon>Dendrobium</taxon>
    </lineage>
</organism>
<protein>
    <submittedName>
        <fullName evidence="1">Uncharacterized protein</fullName>
    </submittedName>
</protein>
<keyword evidence="2" id="KW-1185">Reference proteome</keyword>